<keyword evidence="5" id="KW-1185">Reference proteome</keyword>
<dbReference type="RefSeq" id="WP_273912524.1">
    <property type="nucleotide sequence ID" value="NZ_JAMDGX010000062.1"/>
</dbReference>
<dbReference type="Gene3D" id="1.10.1280.10">
    <property type="entry name" value="Di-copper center containing domain from catechol oxidase"/>
    <property type="match status" value="1"/>
</dbReference>
<evidence type="ECO:0000256" key="2">
    <source>
        <dbReference type="ARBA" id="ARBA00023008"/>
    </source>
</evidence>
<dbReference type="InterPro" id="IPR057190">
    <property type="entry name" value="DUF7868"/>
</dbReference>
<evidence type="ECO:0000313" key="5">
    <source>
        <dbReference type="Proteomes" id="UP001148203"/>
    </source>
</evidence>
<dbReference type="Proteomes" id="UP001148203">
    <property type="component" value="Unassembled WGS sequence"/>
</dbReference>
<name>A0ABT5NTP0_9PSED</name>
<dbReference type="InterPro" id="IPR002227">
    <property type="entry name" value="Tyrosinase_Cu-bd"/>
</dbReference>
<proteinExistence type="predicted"/>
<dbReference type="Pfam" id="PF25271">
    <property type="entry name" value="DUF7868"/>
    <property type="match status" value="1"/>
</dbReference>
<dbReference type="PROSITE" id="PS00498">
    <property type="entry name" value="TYROSINASE_2"/>
    <property type="match status" value="1"/>
</dbReference>
<dbReference type="PANTHER" id="PTHR11474">
    <property type="entry name" value="TYROSINASE FAMILY MEMBER"/>
    <property type="match status" value="1"/>
</dbReference>
<dbReference type="InterPro" id="IPR008922">
    <property type="entry name" value="Di-copper_centre_dom_sf"/>
</dbReference>
<keyword evidence="2" id="KW-0186">Copper</keyword>
<keyword evidence="1" id="KW-0479">Metal-binding</keyword>
<evidence type="ECO:0000256" key="1">
    <source>
        <dbReference type="ARBA" id="ARBA00022723"/>
    </source>
</evidence>
<organism evidence="4 5">
    <name type="scientific">Pseudomonas fontis</name>
    <dbReference type="NCBI Taxonomy" id="2942633"/>
    <lineage>
        <taxon>Bacteria</taxon>
        <taxon>Pseudomonadati</taxon>
        <taxon>Pseudomonadota</taxon>
        <taxon>Gammaproteobacteria</taxon>
        <taxon>Pseudomonadales</taxon>
        <taxon>Pseudomonadaceae</taxon>
        <taxon>Pseudomonas</taxon>
    </lineage>
</organism>
<dbReference type="InterPro" id="IPR050316">
    <property type="entry name" value="Tyrosinase/Hemocyanin"/>
</dbReference>
<sequence>MTYIRRDLWKLAEEKKWHPTLLWYAKAIQVLQQRPITDCTSWRFLAGIHGFNKLSWEVDGYLKPGETLPSSEERGIYWDQCQHSTWFFLPWHRPYALSFEEIVRAAVVKLGGPSDWALPYWDYCDFKQRPQVLTLPPEFYDKTLPDGTPNPLALPVRLRYGVQQTGEIHLQTNKMDPSKALSDPEYTGEESAIPGFGGLTTGFNHDDGTFGQLENQPHNQVHLEVGGTNGKNGALQHVGLMYDPDKAALDPVFWLHHANIDRLWQVWLNRDPAHHNPREEEFIDGPPSDERDFVLPQVDGEPKIWKVGEVLSLEKLGYTYESLTEPGLKQAAAAKPALAAAARSFSVKPPVTELLGANNTSLKVIGDQVETPVRLDKAGTAKVAGNLKSRRLLAAAPSTSPAAHERVFVKLENVRGDVAGATLDVYINLPAGAKADQHPELRAGSVALFGLKQASQVDSTHGGRGVGAALEITDIVDQLHLNDPQDLDQLKVSIVPTQPLTAEDGITIGRISLYRKGER</sequence>
<dbReference type="PRINTS" id="PR00092">
    <property type="entry name" value="TYROSINASE"/>
</dbReference>
<gene>
    <name evidence="4" type="ORF">M5G11_13440</name>
</gene>
<reference evidence="4 5" key="1">
    <citation type="submission" date="2022-05" db="EMBL/GenBank/DDBJ databases">
        <title>Novel Pseudomonas spp. Isolated from a Rainbow Trout Aquaculture Facility.</title>
        <authorList>
            <person name="Testerman T."/>
            <person name="Graf J."/>
        </authorList>
    </citation>
    <scope>NUCLEOTIDE SEQUENCE [LARGE SCALE GENOMIC DNA]</scope>
    <source>
        <strain evidence="4 5">ID681</strain>
    </source>
</reference>
<comment type="caution">
    <text evidence="4">The sequence shown here is derived from an EMBL/GenBank/DDBJ whole genome shotgun (WGS) entry which is preliminary data.</text>
</comment>
<dbReference type="SUPFAM" id="SSF48056">
    <property type="entry name" value="Di-copper centre-containing domain"/>
    <property type="match status" value="1"/>
</dbReference>
<feature type="domain" description="Tyrosinase copper-binding" evidence="3">
    <location>
        <begin position="250"/>
        <end position="261"/>
    </location>
</feature>
<dbReference type="EMBL" id="JAMDGY010000030">
    <property type="protein sequence ID" value="MDD0991544.1"/>
    <property type="molecule type" value="Genomic_DNA"/>
</dbReference>
<accession>A0ABT5NTP0</accession>
<evidence type="ECO:0000259" key="3">
    <source>
        <dbReference type="PROSITE" id="PS00498"/>
    </source>
</evidence>
<dbReference type="PANTHER" id="PTHR11474:SF76">
    <property type="entry name" value="SHKT DOMAIN-CONTAINING PROTEIN"/>
    <property type="match status" value="1"/>
</dbReference>
<evidence type="ECO:0000313" key="4">
    <source>
        <dbReference type="EMBL" id="MDD0991544.1"/>
    </source>
</evidence>
<dbReference type="Pfam" id="PF00264">
    <property type="entry name" value="Tyrosinase"/>
    <property type="match status" value="1"/>
</dbReference>
<protein>
    <submittedName>
        <fullName evidence="4">Tyrosinase family protein</fullName>
    </submittedName>
</protein>